<proteinExistence type="predicted"/>
<name>A0AAD9N8S8_9ANNE</name>
<accession>A0AAD9N8S8</accession>
<dbReference type="AlphaFoldDB" id="A0AAD9N8S8"/>
<keyword evidence="2" id="KW-1185">Reference proteome</keyword>
<evidence type="ECO:0000313" key="1">
    <source>
        <dbReference type="EMBL" id="KAK2159638.1"/>
    </source>
</evidence>
<gene>
    <name evidence="1" type="ORF">LSH36_149g02002</name>
</gene>
<protein>
    <submittedName>
        <fullName evidence="1">Uncharacterized protein</fullName>
    </submittedName>
</protein>
<dbReference type="EMBL" id="JAODUP010000149">
    <property type="protein sequence ID" value="KAK2159638.1"/>
    <property type="molecule type" value="Genomic_DNA"/>
</dbReference>
<reference evidence="1" key="1">
    <citation type="journal article" date="2023" name="Mol. Biol. Evol.">
        <title>Third-Generation Sequencing Reveals the Adaptive Role of the Epigenome in Three Deep-Sea Polychaetes.</title>
        <authorList>
            <person name="Perez M."/>
            <person name="Aroh O."/>
            <person name="Sun Y."/>
            <person name="Lan Y."/>
            <person name="Juniper S.K."/>
            <person name="Young C.R."/>
            <person name="Angers B."/>
            <person name="Qian P.Y."/>
        </authorList>
    </citation>
    <scope>NUCLEOTIDE SEQUENCE</scope>
    <source>
        <strain evidence="1">P08H-3</strain>
    </source>
</reference>
<organism evidence="1 2">
    <name type="scientific">Paralvinella palmiformis</name>
    <dbReference type="NCBI Taxonomy" id="53620"/>
    <lineage>
        <taxon>Eukaryota</taxon>
        <taxon>Metazoa</taxon>
        <taxon>Spiralia</taxon>
        <taxon>Lophotrochozoa</taxon>
        <taxon>Annelida</taxon>
        <taxon>Polychaeta</taxon>
        <taxon>Sedentaria</taxon>
        <taxon>Canalipalpata</taxon>
        <taxon>Terebellida</taxon>
        <taxon>Terebelliformia</taxon>
        <taxon>Alvinellidae</taxon>
        <taxon>Paralvinella</taxon>
    </lineage>
</organism>
<comment type="caution">
    <text evidence="1">The sequence shown here is derived from an EMBL/GenBank/DDBJ whole genome shotgun (WGS) entry which is preliminary data.</text>
</comment>
<sequence>MPVTKGQVGGVMDDMLRDTGCSGVVVNRSMINDDQLLNQTDRCMLIDGSILKVPMAQIDIDAPYFTGISVEAMVVKSPVYGLVVGNIPGVCKADDPIKGWQPQVTRDIDKTAGVVMTPVGPITASKPLIPLKVTHSDVSNDVNVKNLVQLQKDDKSLDTITGLIDKLKRSKM</sequence>
<evidence type="ECO:0000313" key="2">
    <source>
        <dbReference type="Proteomes" id="UP001208570"/>
    </source>
</evidence>
<dbReference type="Proteomes" id="UP001208570">
    <property type="component" value="Unassembled WGS sequence"/>
</dbReference>